<comment type="cofactor">
    <cofactor evidence="5">
        <name>Mg(2+)</name>
        <dbReference type="ChEBI" id="CHEBI:18420"/>
    </cofactor>
</comment>
<proteinExistence type="inferred from homology"/>
<dbReference type="GO" id="GO:0009396">
    <property type="term" value="P:folic acid-containing compound biosynthetic process"/>
    <property type="evidence" value="ECO:0007669"/>
    <property type="project" value="TreeGrafter"/>
</dbReference>
<dbReference type="PIRSF" id="PIRSF006806">
    <property type="entry name" value="FTHF_cligase"/>
    <property type="match status" value="1"/>
</dbReference>
<dbReference type="Proteomes" id="UP000663792">
    <property type="component" value="Unassembled WGS sequence"/>
</dbReference>
<dbReference type="InterPro" id="IPR037171">
    <property type="entry name" value="NagB/RpiA_transferase-like"/>
</dbReference>
<feature type="binding site" evidence="4">
    <location>
        <begin position="26"/>
        <end position="30"/>
    </location>
    <ligand>
        <name>ATP</name>
        <dbReference type="ChEBI" id="CHEBI:30616"/>
    </ligand>
</feature>
<evidence type="ECO:0000256" key="4">
    <source>
        <dbReference type="PIRSR" id="PIRSR006806-1"/>
    </source>
</evidence>
<name>A0A938YG09_9ACTN</name>
<dbReference type="Gene3D" id="3.40.50.10420">
    <property type="entry name" value="NagB/RpiA/CoA transferase-like"/>
    <property type="match status" value="1"/>
</dbReference>
<reference evidence="7" key="1">
    <citation type="submission" date="2021-01" db="EMBL/GenBank/DDBJ databases">
        <title>YIM 132084 draft genome.</title>
        <authorList>
            <person name="An D."/>
        </authorList>
    </citation>
    <scope>NUCLEOTIDE SEQUENCE</scope>
    <source>
        <strain evidence="7">YIM 132084</strain>
    </source>
</reference>
<evidence type="ECO:0000256" key="1">
    <source>
        <dbReference type="ARBA" id="ARBA00010638"/>
    </source>
</evidence>
<feature type="binding site" evidence="4">
    <location>
        <position position="77"/>
    </location>
    <ligand>
        <name>substrate</name>
    </ligand>
</feature>
<evidence type="ECO:0000256" key="5">
    <source>
        <dbReference type="RuleBase" id="RU361279"/>
    </source>
</evidence>
<comment type="catalytic activity">
    <reaction evidence="5">
        <text>(6S)-5-formyl-5,6,7,8-tetrahydrofolate + ATP = (6R)-5,10-methenyltetrahydrofolate + ADP + phosphate</text>
        <dbReference type="Rhea" id="RHEA:10488"/>
        <dbReference type="ChEBI" id="CHEBI:30616"/>
        <dbReference type="ChEBI" id="CHEBI:43474"/>
        <dbReference type="ChEBI" id="CHEBI:57455"/>
        <dbReference type="ChEBI" id="CHEBI:57457"/>
        <dbReference type="ChEBI" id="CHEBI:456216"/>
        <dbReference type="EC" id="6.3.3.2"/>
    </reaction>
</comment>
<dbReference type="PANTHER" id="PTHR23407">
    <property type="entry name" value="ATPASE INHIBITOR/5-FORMYLTETRAHYDROFOLATE CYCLO-LIGASE"/>
    <property type="match status" value="1"/>
</dbReference>
<feature type="binding site" evidence="4">
    <location>
        <position position="82"/>
    </location>
    <ligand>
        <name>substrate</name>
    </ligand>
</feature>
<sequence length="225" mass="23279">MTPDRPNGDGPDRTGQSATSSVPDAKAALRRELLDRRRSRPDAERQAAREAVGGHVTALADTLTVARNAAITVAAFLPLPTEPLDPVALPALAARGVRVLVPAVTGASPLDWVQYRSAATTVGEHGIEEPAGPRLGPDAIGTVHLVLVPALAVDRTGHRLGRGGGHYDRTLALLDTVGTISPPPPLLAVVFDDEVLDALPADPLDHPVTHVVTPRGGVRAVGSAS</sequence>
<feature type="region of interest" description="Disordered" evidence="6">
    <location>
        <begin position="1"/>
        <end position="52"/>
    </location>
</feature>
<keyword evidence="7" id="KW-0436">Ligase</keyword>
<keyword evidence="5" id="KW-0460">Magnesium</keyword>
<keyword evidence="2 4" id="KW-0547">Nucleotide-binding</keyword>
<feature type="compositionally biased region" description="Basic and acidic residues" evidence="6">
    <location>
        <begin position="1"/>
        <end position="12"/>
    </location>
</feature>
<dbReference type="NCBIfam" id="TIGR02727">
    <property type="entry name" value="MTHFS_bact"/>
    <property type="match status" value="1"/>
</dbReference>
<comment type="caution">
    <text evidence="7">The sequence shown here is derived from an EMBL/GenBank/DDBJ whole genome shotgun (WGS) entry which is preliminary data.</text>
</comment>
<evidence type="ECO:0000256" key="2">
    <source>
        <dbReference type="ARBA" id="ARBA00022741"/>
    </source>
</evidence>
<comment type="similarity">
    <text evidence="1 5">Belongs to the 5-formyltetrahydrofolate cyclo-ligase family.</text>
</comment>
<dbReference type="RefSeq" id="WP_205260389.1">
    <property type="nucleotide sequence ID" value="NZ_JAERWK010000010.1"/>
</dbReference>
<keyword evidence="8" id="KW-1185">Reference proteome</keyword>
<evidence type="ECO:0000313" key="7">
    <source>
        <dbReference type="EMBL" id="MBM9467459.1"/>
    </source>
</evidence>
<evidence type="ECO:0000256" key="3">
    <source>
        <dbReference type="ARBA" id="ARBA00022840"/>
    </source>
</evidence>
<keyword evidence="5" id="KW-0479">Metal-binding</keyword>
<dbReference type="EC" id="6.3.3.2" evidence="5"/>
<dbReference type="Pfam" id="PF01812">
    <property type="entry name" value="5-FTHF_cyc-lig"/>
    <property type="match status" value="1"/>
</dbReference>
<keyword evidence="3 4" id="KW-0067">ATP-binding</keyword>
<dbReference type="GO" id="GO:0035999">
    <property type="term" value="P:tetrahydrofolate interconversion"/>
    <property type="evidence" value="ECO:0007669"/>
    <property type="project" value="TreeGrafter"/>
</dbReference>
<protein>
    <recommendedName>
        <fullName evidence="5">5-formyltetrahydrofolate cyclo-ligase</fullName>
        <ecNumber evidence="5">6.3.3.2</ecNumber>
    </recommendedName>
</protein>
<dbReference type="AlphaFoldDB" id="A0A938YG09"/>
<dbReference type="GO" id="GO:0046872">
    <property type="term" value="F:metal ion binding"/>
    <property type="evidence" value="ECO:0007669"/>
    <property type="project" value="UniProtKB-KW"/>
</dbReference>
<feature type="binding site" evidence="4">
    <location>
        <begin position="159"/>
        <end position="167"/>
    </location>
    <ligand>
        <name>ATP</name>
        <dbReference type="ChEBI" id="CHEBI:30616"/>
    </ligand>
</feature>
<organism evidence="7 8">
    <name type="scientific">Nakamurella leprariae</name>
    <dbReference type="NCBI Taxonomy" id="2803911"/>
    <lineage>
        <taxon>Bacteria</taxon>
        <taxon>Bacillati</taxon>
        <taxon>Actinomycetota</taxon>
        <taxon>Actinomycetes</taxon>
        <taxon>Nakamurellales</taxon>
        <taxon>Nakamurellaceae</taxon>
        <taxon>Nakamurella</taxon>
    </lineage>
</organism>
<dbReference type="SUPFAM" id="SSF100950">
    <property type="entry name" value="NagB/RpiA/CoA transferase-like"/>
    <property type="match status" value="1"/>
</dbReference>
<dbReference type="EMBL" id="JAERWK010000010">
    <property type="protein sequence ID" value="MBM9467459.1"/>
    <property type="molecule type" value="Genomic_DNA"/>
</dbReference>
<dbReference type="InterPro" id="IPR024185">
    <property type="entry name" value="FTHF_cligase-like_sf"/>
</dbReference>
<evidence type="ECO:0000313" key="8">
    <source>
        <dbReference type="Proteomes" id="UP000663792"/>
    </source>
</evidence>
<gene>
    <name evidence="7" type="ORF">JL106_09240</name>
</gene>
<dbReference type="GO" id="GO:0030272">
    <property type="term" value="F:5-formyltetrahydrofolate cyclo-ligase activity"/>
    <property type="evidence" value="ECO:0007669"/>
    <property type="project" value="UniProtKB-EC"/>
</dbReference>
<feature type="compositionally biased region" description="Basic and acidic residues" evidence="6">
    <location>
        <begin position="27"/>
        <end position="48"/>
    </location>
</feature>
<dbReference type="GO" id="GO:0005524">
    <property type="term" value="F:ATP binding"/>
    <property type="evidence" value="ECO:0007669"/>
    <property type="project" value="UniProtKB-KW"/>
</dbReference>
<accession>A0A938YG09</accession>
<dbReference type="PANTHER" id="PTHR23407:SF1">
    <property type="entry name" value="5-FORMYLTETRAHYDROFOLATE CYCLO-LIGASE"/>
    <property type="match status" value="1"/>
</dbReference>
<dbReference type="InterPro" id="IPR002698">
    <property type="entry name" value="FTHF_cligase"/>
</dbReference>
<evidence type="ECO:0000256" key="6">
    <source>
        <dbReference type="SAM" id="MobiDB-lite"/>
    </source>
</evidence>